<evidence type="ECO:0000313" key="1">
    <source>
        <dbReference type="EMBL" id="DAD45439.1"/>
    </source>
</evidence>
<dbReference type="Proteomes" id="UP000607653">
    <property type="component" value="Unassembled WGS sequence"/>
</dbReference>
<evidence type="ECO:0000313" key="2">
    <source>
        <dbReference type="Proteomes" id="UP000607653"/>
    </source>
</evidence>
<protein>
    <submittedName>
        <fullName evidence="1">Uncharacterized protein</fullName>
    </submittedName>
</protein>
<gene>
    <name evidence="1" type="ORF">HUJ06_003669</name>
</gene>
<keyword evidence="2" id="KW-1185">Reference proteome</keyword>
<organism evidence="1 2">
    <name type="scientific">Nelumbo nucifera</name>
    <name type="common">Sacred lotus</name>
    <dbReference type="NCBI Taxonomy" id="4432"/>
    <lineage>
        <taxon>Eukaryota</taxon>
        <taxon>Viridiplantae</taxon>
        <taxon>Streptophyta</taxon>
        <taxon>Embryophyta</taxon>
        <taxon>Tracheophyta</taxon>
        <taxon>Spermatophyta</taxon>
        <taxon>Magnoliopsida</taxon>
        <taxon>Proteales</taxon>
        <taxon>Nelumbonaceae</taxon>
        <taxon>Nelumbo</taxon>
    </lineage>
</organism>
<reference evidence="1 2" key="1">
    <citation type="journal article" date="2020" name="Mol. Biol. Evol.">
        <title>Distinct Expression and Methylation Patterns for Genes with Different Fates following a Single Whole-Genome Duplication in Flowering Plants.</title>
        <authorList>
            <person name="Shi T."/>
            <person name="Rahmani R.S."/>
            <person name="Gugger P.F."/>
            <person name="Wang M."/>
            <person name="Li H."/>
            <person name="Zhang Y."/>
            <person name="Li Z."/>
            <person name="Wang Q."/>
            <person name="Van de Peer Y."/>
            <person name="Marchal K."/>
            <person name="Chen J."/>
        </authorList>
    </citation>
    <scope>NUCLEOTIDE SEQUENCE [LARGE SCALE GENOMIC DNA]</scope>
    <source>
        <tissue evidence="1">Leaf</tissue>
    </source>
</reference>
<accession>A0A822ZQ11</accession>
<comment type="caution">
    <text evidence="1">The sequence shown here is derived from an EMBL/GenBank/DDBJ whole genome shotgun (WGS) entry which is preliminary data.</text>
</comment>
<dbReference type="AlphaFoldDB" id="A0A822ZQ11"/>
<sequence>MTSLSAKEERVGYLASGGLSVSEHMNHGRYDVYGEADQESTDGGVDRIEERENNYQEPNGDDHRQLGQCPQAYTLGIMHPHNLLPYEIQWRACEPKRYELPCPW</sequence>
<proteinExistence type="predicted"/>
<name>A0A822ZQ11_NELNU</name>
<dbReference type="EMBL" id="DUZY01000007">
    <property type="protein sequence ID" value="DAD45439.1"/>
    <property type="molecule type" value="Genomic_DNA"/>
</dbReference>